<sequence>MFSAKYYDDPFGDDENDICYAEIVSDGDDGGAAADARARRFSIPLSAASSTAVRRGSESAKAGDGASKETPLPAAHGSPRPSGRVGNADYEAYIEELRGELEAANAENNRLTAAQTKLESRARSLAFEKENAEWQLQQERERNHTLTERVTALEEELELVMTRASAVAHQRGAASVESSSLHVSPTPDGLRASAPRTQRRDPNAPPYPHSLAETPCESSRGHDMSRAAAPYTPTPDTSRSSRAPEQLHYQHGGYASVRNSLYEREAEPTAFHRGARAGPDAAAAAAAPPSPPGAQMSRNQLRASAAQEAMAAQQRTRREHAAIVQDLEGHLLEHSQQRDELTKQLERLERIRTRTVADRKQKAAVERGLEEEEKIIGQIRLDLRHYSAFLR</sequence>
<protein>
    <submittedName>
        <fullName evidence="3">Uncharacterized protein</fullName>
    </submittedName>
</protein>
<feature type="compositionally biased region" description="Low complexity" evidence="2">
    <location>
        <begin position="276"/>
        <end position="287"/>
    </location>
</feature>
<keyword evidence="4" id="KW-1185">Reference proteome</keyword>
<accession>A0AAW0F5N3</accession>
<reference evidence="3 4" key="1">
    <citation type="journal article" date="2021" name="MBio">
        <title>A New Model Trypanosomatid, Novymonas esmeraldas: Genomic Perception of Its 'Candidatus Pandoraea novymonadis' Endosymbiont.</title>
        <authorList>
            <person name="Zakharova A."/>
            <person name="Saura A."/>
            <person name="Butenko A."/>
            <person name="Podesvova L."/>
            <person name="Warmusova S."/>
            <person name="Kostygov A.Y."/>
            <person name="Nenarokova A."/>
            <person name="Lukes J."/>
            <person name="Opperdoes F.R."/>
            <person name="Yurchenko V."/>
        </authorList>
    </citation>
    <scope>NUCLEOTIDE SEQUENCE [LARGE SCALE GENOMIC DNA]</scope>
    <source>
        <strain evidence="3 4">E262AT.01</strain>
    </source>
</reference>
<evidence type="ECO:0000313" key="4">
    <source>
        <dbReference type="Proteomes" id="UP001430356"/>
    </source>
</evidence>
<organism evidence="3 4">
    <name type="scientific">Novymonas esmeraldas</name>
    <dbReference type="NCBI Taxonomy" id="1808958"/>
    <lineage>
        <taxon>Eukaryota</taxon>
        <taxon>Discoba</taxon>
        <taxon>Euglenozoa</taxon>
        <taxon>Kinetoplastea</taxon>
        <taxon>Metakinetoplastina</taxon>
        <taxon>Trypanosomatida</taxon>
        <taxon>Trypanosomatidae</taxon>
        <taxon>Novymonas</taxon>
    </lineage>
</organism>
<evidence type="ECO:0000256" key="2">
    <source>
        <dbReference type="SAM" id="MobiDB-lite"/>
    </source>
</evidence>
<dbReference type="EMBL" id="JAECZO010000011">
    <property type="protein sequence ID" value="KAK7201052.1"/>
    <property type="molecule type" value="Genomic_DNA"/>
</dbReference>
<comment type="caution">
    <text evidence="3">The sequence shown here is derived from an EMBL/GenBank/DDBJ whole genome shotgun (WGS) entry which is preliminary data.</text>
</comment>
<dbReference type="AlphaFoldDB" id="A0AAW0F5N3"/>
<feature type="coiled-coil region" evidence="1">
    <location>
        <begin position="324"/>
        <end position="358"/>
    </location>
</feature>
<feature type="region of interest" description="Disordered" evidence="2">
    <location>
        <begin position="274"/>
        <end position="310"/>
    </location>
</feature>
<evidence type="ECO:0000313" key="3">
    <source>
        <dbReference type="EMBL" id="KAK7201052.1"/>
    </source>
</evidence>
<feature type="compositionally biased region" description="Polar residues" evidence="2">
    <location>
        <begin position="234"/>
        <end position="243"/>
    </location>
</feature>
<feature type="region of interest" description="Disordered" evidence="2">
    <location>
        <begin position="47"/>
        <end position="88"/>
    </location>
</feature>
<feature type="region of interest" description="Disordered" evidence="2">
    <location>
        <begin position="165"/>
        <end position="256"/>
    </location>
</feature>
<keyword evidence="1" id="KW-0175">Coiled coil</keyword>
<dbReference type="Proteomes" id="UP001430356">
    <property type="component" value="Unassembled WGS sequence"/>
</dbReference>
<evidence type="ECO:0000256" key="1">
    <source>
        <dbReference type="SAM" id="Coils"/>
    </source>
</evidence>
<name>A0AAW0F5N3_9TRYP</name>
<proteinExistence type="predicted"/>
<feature type="compositionally biased region" description="Low complexity" evidence="2">
    <location>
        <begin position="300"/>
        <end position="310"/>
    </location>
</feature>
<gene>
    <name evidence="3" type="ORF">NESM_000165200</name>
</gene>